<gene>
    <name evidence="2" type="ORF">RM574_20560</name>
</gene>
<comment type="caution">
    <text evidence="2">The sequence shown here is derived from an EMBL/GenBank/DDBJ whole genome shotgun (WGS) entry which is preliminary data.</text>
</comment>
<protein>
    <submittedName>
        <fullName evidence="2">DUF3592 domain-containing protein</fullName>
    </submittedName>
</protein>
<evidence type="ECO:0000313" key="2">
    <source>
        <dbReference type="EMBL" id="MDT0417878.1"/>
    </source>
</evidence>
<dbReference type="EMBL" id="JAVRER010000034">
    <property type="protein sequence ID" value="MDT0417878.1"/>
    <property type="molecule type" value="Genomic_DNA"/>
</dbReference>
<keyword evidence="1" id="KW-0812">Transmembrane</keyword>
<evidence type="ECO:0000313" key="3">
    <source>
        <dbReference type="Proteomes" id="UP001183607"/>
    </source>
</evidence>
<dbReference type="Proteomes" id="UP001183607">
    <property type="component" value="Unassembled WGS sequence"/>
</dbReference>
<dbReference type="RefSeq" id="WP_093853521.1">
    <property type="nucleotide sequence ID" value="NZ_JAVRER010000034.1"/>
</dbReference>
<accession>A0ABD5E9X4</accession>
<reference evidence="3" key="1">
    <citation type="submission" date="2023-07" db="EMBL/GenBank/DDBJ databases">
        <title>30 novel species of actinomycetes from the DSMZ collection.</title>
        <authorList>
            <person name="Nouioui I."/>
        </authorList>
    </citation>
    <scope>NUCLEOTIDE SEQUENCE [LARGE SCALE GENOMIC DNA]</scope>
    <source>
        <strain evidence="3">DSM 41982</strain>
    </source>
</reference>
<dbReference type="AlphaFoldDB" id="A0ABD5E9X4"/>
<keyword evidence="1" id="KW-0472">Membrane</keyword>
<evidence type="ECO:0000256" key="1">
    <source>
        <dbReference type="SAM" id="Phobius"/>
    </source>
</evidence>
<organism evidence="2 3">
    <name type="scientific">Streptomyces evansiae</name>
    <dbReference type="NCBI Taxonomy" id="3075535"/>
    <lineage>
        <taxon>Bacteria</taxon>
        <taxon>Bacillati</taxon>
        <taxon>Actinomycetota</taxon>
        <taxon>Actinomycetes</taxon>
        <taxon>Kitasatosporales</taxon>
        <taxon>Streptomycetaceae</taxon>
        <taxon>Streptomyces</taxon>
    </lineage>
</organism>
<name>A0ABD5E9X4_9ACTN</name>
<proteinExistence type="predicted"/>
<feature type="transmembrane region" description="Helical" evidence="1">
    <location>
        <begin position="103"/>
        <end position="122"/>
    </location>
</feature>
<sequence>MSFIFLVASLIPFLFAFREVRVQYRLKHHGTHARGRVVSHNTAHDAVFAIIDFTDADGTRYTFQSQSSGVGKLPLGREVPVRYEAHDPNIARIDLPGRKIVNIAIPALIGVWLLGAALFLALHHETYSGPPHGR</sequence>
<keyword evidence="1" id="KW-1133">Transmembrane helix</keyword>